<accession>A0A3B0UBJ4</accession>
<dbReference type="EMBL" id="UOET01000031">
    <property type="protein sequence ID" value="VAW26450.1"/>
    <property type="molecule type" value="Genomic_DNA"/>
</dbReference>
<reference evidence="1" key="1">
    <citation type="submission" date="2018-06" db="EMBL/GenBank/DDBJ databases">
        <authorList>
            <person name="Zhirakovskaya E."/>
        </authorList>
    </citation>
    <scope>NUCLEOTIDE SEQUENCE</scope>
</reference>
<gene>
    <name evidence="1" type="ORF">MNBD_BACTEROID07-1357</name>
</gene>
<dbReference type="AlphaFoldDB" id="A0A3B0UBJ4"/>
<sequence length="140" mass="16249">MKKYFSLIFVFLFLVTNGISGQVSNADSLRLVIRQMSGKEKAAAIQKAAFRFYQEDPEISLNFARQYEKLPDEVVSLKTKIDFFNSLSKKFEQRKEYRYALIFYKIADSLQTMKPNSVREVSQKSSGLPAAFYLFIFILL</sequence>
<organism evidence="1">
    <name type="scientific">hydrothermal vent metagenome</name>
    <dbReference type="NCBI Taxonomy" id="652676"/>
    <lineage>
        <taxon>unclassified sequences</taxon>
        <taxon>metagenomes</taxon>
        <taxon>ecological metagenomes</taxon>
    </lineage>
</organism>
<evidence type="ECO:0000313" key="1">
    <source>
        <dbReference type="EMBL" id="VAW26450.1"/>
    </source>
</evidence>
<proteinExistence type="predicted"/>
<feature type="non-terminal residue" evidence="1">
    <location>
        <position position="140"/>
    </location>
</feature>
<protein>
    <submittedName>
        <fullName evidence="1">Uncharacterized protein</fullName>
    </submittedName>
</protein>
<name>A0A3B0UBJ4_9ZZZZ</name>